<protein>
    <submittedName>
        <fullName evidence="6">Gfa-like protein</fullName>
    </submittedName>
</protein>
<evidence type="ECO:0000256" key="2">
    <source>
        <dbReference type="ARBA" id="ARBA00022723"/>
    </source>
</evidence>
<name>A0A3B0Y697_9ZZZZ</name>
<evidence type="ECO:0000256" key="3">
    <source>
        <dbReference type="ARBA" id="ARBA00022833"/>
    </source>
</evidence>
<accession>A0A3B0Y697</accession>
<dbReference type="GO" id="GO:0046872">
    <property type="term" value="F:metal ion binding"/>
    <property type="evidence" value="ECO:0007669"/>
    <property type="project" value="UniProtKB-KW"/>
</dbReference>
<dbReference type="AlphaFoldDB" id="A0A3B0Y697"/>
<dbReference type="InterPro" id="IPR011057">
    <property type="entry name" value="Mss4-like_sf"/>
</dbReference>
<keyword evidence="4" id="KW-0456">Lyase</keyword>
<dbReference type="Gene3D" id="3.90.1590.10">
    <property type="entry name" value="glutathione-dependent formaldehyde- activating enzyme (gfa)"/>
    <property type="match status" value="1"/>
</dbReference>
<gene>
    <name evidence="6" type="ORF">MNBD_GAMMA09-1142</name>
</gene>
<keyword evidence="2" id="KW-0479">Metal-binding</keyword>
<dbReference type="PANTHER" id="PTHR33337:SF40">
    <property type="entry name" value="CENP-V_GFA DOMAIN-CONTAINING PROTEIN-RELATED"/>
    <property type="match status" value="1"/>
</dbReference>
<keyword evidence="3" id="KW-0862">Zinc</keyword>
<dbReference type="EMBL" id="UOFI01000050">
    <property type="protein sequence ID" value="VAW63896.1"/>
    <property type="molecule type" value="Genomic_DNA"/>
</dbReference>
<organism evidence="6">
    <name type="scientific">hydrothermal vent metagenome</name>
    <dbReference type="NCBI Taxonomy" id="652676"/>
    <lineage>
        <taxon>unclassified sequences</taxon>
        <taxon>metagenomes</taxon>
        <taxon>ecological metagenomes</taxon>
    </lineage>
</organism>
<dbReference type="InterPro" id="IPR006913">
    <property type="entry name" value="CENP-V/GFA"/>
</dbReference>
<dbReference type="PROSITE" id="PS51891">
    <property type="entry name" value="CENP_V_GFA"/>
    <property type="match status" value="1"/>
</dbReference>
<evidence type="ECO:0000259" key="5">
    <source>
        <dbReference type="PROSITE" id="PS51891"/>
    </source>
</evidence>
<feature type="domain" description="CENP-V/GFA" evidence="5">
    <location>
        <begin position="2"/>
        <end position="118"/>
    </location>
</feature>
<evidence type="ECO:0000313" key="6">
    <source>
        <dbReference type="EMBL" id="VAW63896.1"/>
    </source>
</evidence>
<comment type="similarity">
    <text evidence="1">Belongs to the Gfa family.</text>
</comment>
<dbReference type="SUPFAM" id="SSF51316">
    <property type="entry name" value="Mss4-like"/>
    <property type="match status" value="1"/>
</dbReference>
<sequence>MYTGSCLCGEVRFQITGEIKNIIYCHCSKCRKAQGSAFATNGNLEKKYFNIISGENNLTKYEASKGHYKYFCKTCGSPIISISDASPDNVRVRLGTIETDINERPEAHVFFSSRANWENICSDLPEHDDYS</sequence>
<evidence type="ECO:0000256" key="1">
    <source>
        <dbReference type="ARBA" id="ARBA00005495"/>
    </source>
</evidence>
<dbReference type="GO" id="GO:0016846">
    <property type="term" value="F:carbon-sulfur lyase activity"/>
    <property type="evidence" value="ECO:0007669"/>
    <property type="project" value="InterPro"/>
</dbReference>
<proteinExistence type="inferred from homology"/>
<dbReference type="Pfam" id="PF04828">
    <property type="entry name" value="GFA"/>
    <property type="match status" value="1"/>
</dbReference>
<dbReference type="PANTHER" id="PTHR33337">
    <property type="entry name" value="GFA DOMAIN-CONTAINING PROTEIN"/>
    <property type="match status" value="1"/>
</dbReference>
<reference evidence="6" key="1">
    <citation type="submission" date="2018-06" db="EMBL/GenBank/DDBJ databases">
        <authorList>
            <person name="Zhirakovskaya E."/>
        </authorList>
    </citation>
    <scope>NUCLEOTIDE SEQUENCE</scope>
</reference>
<evidence type="ECO:0000256" key="4">
    <source>
        <dbReference type="ARBA" id="ARBA00023239"/>
    </source>
</evidence>